<reference evidence="4" key="2">
    <citation type="submission" date="2021-03" db="UniProtKB">
        <authorList>
            <consortium name="EnsemblPlants"/>
        </authorList>
    </citation>
    <scope>IDENTIFICATION</scope>
</reference>
<evidence type="ECO:0000256" key="1">
    <source>
        <dbReference type="SAM" id="MobiDB-lite"/>
    </source>
</evidence>
<dbReference type="PANTHER" id="PTHR31205:SF77">
    <property type="entry name" value="CROSS-LINKING PROTEIN, PUTATIVE (DUF569)-RELATED"/>
    <property type="match status" value="1"/>
</dbReference>
<evidence type="ECO:0000259" key="3">
    <source>
        <dbReference type="Pfam" id="PF22932"/>
    </source>
</evidence>
<dbReference type="OMA" id="IMERSHE"/>
<accession>A0A803LSV5</accession>
<evidence type="ECO:0000313" key="5">
    <source>
        <dbReference type="Proteomes" id="UP000596660"/>
    </source>
</evidence>
<dbReference type="Gene3D" id="2.80.10.50">
    <property type="match status" value="2"/>
</dbReference>
<dbReference type="InterPro" id="IPR008999">
    <property type="entry name" value="Actin-crosslinking"/>
</dbReference>
<dbReference type="FunFam" id="2.80.10.50:FF:000067">
    <property type="entry name" value="BnaC05g19630D protein"/>
    <property type="match status" value="1"/>
</dbReference>
<dbReference type="EnsemblPlants" id="AUR62018299-RA">
    <property type="protein sequence ID" value="AUR62018299-RA:cds"/>
    <property type="gene ID" value="AUR62018299"/>
</dbReference>
<protein>
    <recommendedName>
        <fullName evidence="6">Actin cross-linking</fullName>
    </recommendedName>
</protein>
<dbReference type="SUPFAM" id="SSF50405">
    <property type="entry name" value="Actin-crosslinking proteins"/>
    <property type="match status" value="2"/>
</dbReference>
<dbReference type="PANTHER" id="PTHR31205">
    <property type="entry name" value="ACTIN CROSS-LINKING PROTEIN (DUF569)"/>
    <property type="match status" value="1"/>
</dbReference>
<sequence>MEFFIKAKFIRLRSHHNKYLIAGSDGESVKQSKHGNTRQARWIVEVVQDKPNTIRLRSCYDKFLTASEEPFLLGWTGKKALQTAQTDSNLSVQWQPIGEDFYVKLQSPITGKFLRANAGTPPWRNTVTVDVPERKATQDWVIWVVDILDDDVAIVDYGKCSWPRNSKTLFHTNKGIEYNKTSYSLADNATWYNSSRSSVEDESDQSRQSSVSSGSSTSSASVVAYKSSTGMELFQNAKTVRLRSHNDKYLIAEDDGESVCQDRHGGSKYARWTVEYVKSVEGVDLVRFKGCYDKYLTATDDEFLLGVTGKKVKQTLPRRLDSSIEWEPMRDGMQVKLKTRYGNFLRANGGLPPWRNSITHDVPSRSHTQDWILWEIEVLEVYDVVQQVVKDVEDVDSKLERCESQFDASTFLTSFSGGVERAAKPAEFSTSGVINEGRVIHYNVVDDDGNIVDEEGERSVDFKGSGVQELTQMLEEETGLTEVTLCSRSPLNGKLYPMRLALPPNHVKLHVFVVPSSSKG</sequence>
<feature type="region of interest" description="Disordered" evidence="1">
    <location>
        <begin position="196"/>
        <end position="217"/>
    </location>
</feature>
<feature type="domain" description="DUF569" evidence="2">
    <location>
        <begin position="1"/>
        <end position="143"/>
    </location>
</feature>
<name>A0A803LSV5_CHEQI</name>
<evidence type="ECO:0000259" key="2">
    <source>
        <dbReference type="Pfam" id="PF04601"/>
    </source>
</evidence>
<evidence type="ECO:0000313" key="4">
    <source>
        <dbReference type="EnsemblPlants" id="AUR62018299-RA:cds"/>
    </source>
</evidence>
<proteinExistence type="predicted"/>
<dbReference type="Pfam" id="PF04601">
    <property type="entry name" value="DUF569"/>
    <property type="match status" value="2"/>
</dbReference>
<organism evidence="4 5">
    <name type="scientific">Chenopodium quinoa</name>
    <name type="common">Quinoa</name>
    <dbReference type="NCBI Taxonomy" id="63459"/>
    <lineage>
        <taxon>Eukaryota</taxon>
        <taxon>Viridiplantae</taxon>
        <taxon>Streptophyta</taxon>
        <taxon>Embryophyta</taxon>
        <taxon>Tracheophyta</taxon>
        <taxon>Spermatophyta</taxon>
        <taxon>Magnoliopsida</taxon>
        <taxon>eudicotyledons</taxon>
        <taxon>Gunneridae</taxon>
        <taxon>Pentapetalae</taxon>
        <taxon>Caryophyllales</taxon>
        <taxon>Chenopodiaceae</taxon>
        <taxon>Chenopodioideae</taxon>
        <taxon>Atripliceae</taxon>
        <taxon>Chenopodium</taxon>
    </lineage>
</organism>
<dbReference type="InterPro" id="IPR007679">
    <property type="entry name" value="DUF569"/>
</dbReference>
<keyword evidence="5" id="KW-1185">Reference proteome</keyword>
<reference evidence="4" key="1">
    <citation type="journal article" date="2017" name="Nature">
        <title>The genome of Chenopodium quinoa.</title>
        <authorList>
            <person name="Jarvis D.E."/>
            <person name="Ho Y.S."/>
            <person name="Lightfoot D.J."/>
            <person name="Schmoeckel S.M."/>
            <person name="Li B."/>
            <person name="Borm T.J.A."/>
            <person name="Ohyanagi H."/>
            <person name="Mineta K."/>
            <person name="Michell C.T."/>
            <person name="Saber N."/>
            <person name="Kharbatia N.M."/>
            <person name="Rupper R.R."/>
            <person name="Sharp A.R."/>
            <person name="Dally N."/>
            <person name="Boughton B.A."/>
            <person name="Woo Y.H."/>
            <person name="Gao G."/>
            <person name="Schijlen E.G.W.M."/>
            <person name="Guo X."/>
            <person name="Momin A.A."/>
            <person name="Negrao S."/>
            <person name="Al-Babili S."/>
            <person name="Gehring C."/>
            <person name="Roessner U."/>
            <person name="Jung C."/>
            <person name="Murphy K."/>
            <person name="Arold S.T."/>
            <person name="Gojobori T."/>
            <person name="van der Linden C.G."/>
            <person name="van Loo E.N."/>
            <person name="Jellen E.N."/>
            <person name="Maughan P.J."/>
            <person name="Tester M."/>
        </authorList>
    </citation>
    <scope>NUCLEOTIDE SEQUENCE [LARGE SCALE GENOMIC DNA]</scope>
    <source>
        <strain evidence="4">cv. PI 614886</strain>
    </source>
</reference>
<evidence type="ECO:0008006" key="6">
    <source>
        <dbReference type="Google" id="ProtNLM"/>
    </source>
</evidence>
<dbReference type="Gramene" id="AUR62018299-RA">
    <property type="protein sequence ID" value="AUR62018299-RA:cds"/>
    <property type="gene ID" value="AUR62018299"/>
</dbReference>
<feature type="domain" description="DUF569" evidence="2">
    <location>
        <begin position="231"/>
        <end position="374"/>
    </location>
</feature>
<dbReference type="Pfam" id="PF22932">
    <property type="entry name" value="Ubiq_DUF_assoc"/>
    <property type="match status" value="1"/>
</dbReference>
<feature type="domain" description="DUF569" evidence="3">
    <location>
        <begin position="437"/>
        <end position="514"/>
    </location>
</feature>
<dbReference type="Proteomes" id="UP000596660">
    <property type="component" value="Unplaced"/>
</dbReference>
<dbReference type="AlphaFoldDB" id="A0A803LSV5"/>
<dbReference type="InterPro" id="IPR054726">
    <property type="entry name" value="Ubiq_DUF569-assoc"/>
</dbReference>
<feature type="compositionally biased region" description="Low complexity" evidence="1">
    <location>
        <begin position="206"/>
        <end position="217"/>
    </location>
</feature>
<dbReference type="CDD" id="cd23340">
    <property type="entry name" value="beta-trefoil_FSCN_ACP-like"/>
    <property type="match status" value="2"/>
</dbReference>